<sequence>MAGSANTTTLQISKKLRELESFFATKMGPQVLDYLFLFTKDESVKVEFHQLPPDVETEVRHYIELADRIMNASGIEPATGEDVPLHEKFISRLHDMYLLRYVEAKRQFAEYQLVRVPTRTEQSILNQMNLPDKADHTVPVSIHFQIPDAFVIDDDGNLDVPATLEAEATDHQIVSYFSAIPLLPSLTAQLFQDLDDITVFENATLFLREELMHVNEIVLQETIIYLTRRVYAYMDRGQSWIQGVANVKEYHRQISEGTSPDFPPDLADLGSEIERLLSEELAEIKQLEPQTRITLVEEYKELILYYIHAGILLPENYYKLEFRDPREYTRDEQRFNLLFDLYLYNDDGELLPVPFETYNIDFTQESRQQIFDAVTGGLENPDFTLTEYLSEVS</sequence>
<evidence type="ECO:0000313" key="1">
    <source>
        <dbReference type="EMBL" id="KXK26500.1"/>
    </source>
</evidence>
<reference evidence="1 2" key="1">
    <citation type="submission" date="2015-02" db="EMBL/GenBank/DDBJ databases">
        <title>Improved understanding of the partial-nitritation anammox process through 23 genomes representing the majority of the microbial community.</title>
        <authorList>
            <person name="Speth D.R."/>
            <person name="In T Zandt M."/>
            <person name="Guerrero Cruz S."/>
            <person name="Jetten M.S."/>
            <person name="Dutilh B.E."/>
        </authorList>
    </citation>
    <scope>NUCLEOTIDE SEQUENCE [LARGE SCALE GENOMIC DNA]</scope>
    <source>
        <strain evidence="1">OLB20</strain>
    </source>
</reference>
<dbReference type="EMBL" id="JYNZ01000003">
    <property type="protein sequence ID" value="KXK26500.1"/>
    <property type="molecule type" value="Genomic_DNA"/>
</dbReference>
<comment type="caution">
    <text evidence="1">The sequence shown here is derived from an EMBL/GenBank/DDBJ whole genome shotgun (WGS) entry which is preliminary data.</text>
</comment>
<dbReference type="Proteomes" id="UP000070457">
    <property type="component" value="Unassembled WGS sequence"/>
</dbReference>
<protein>
    <submittedName>
        <fullName evidence="1">Uncharacterized protein</fullName>
    </submittedName>
</protein>
<dbReference type="AlphaFoldDB" id="A0A136LXW1"/>
<organism evidence="1 2">
    <name type="scientific">candidate division WS6 bacterium OLB20</name>
    <dbReference type="NCBI Taxonomy" id="1617426"/>
    <lineage>
        <taxon>Bacteria</taxon>
        <taxon>Candidatus Dojkabacteria</taxon>
    </lineage>
</organism>
<dbReference type="STRING" id="1617426.TR69_WS6001000504"/>
<proteinExistence type="predicted"/>
<name>A0A136LXW1_9BACT</name>
<evidence type="ECO:0000313" key="2">
    <source>
        <dbReference type="Proteomes" id="UP000070457"/>
    </source>
</evidence>
<gene>
    <name evidence="1" type="ORF">TR69_WS6001000504</name>
</gene>
<accession>A0A136LXW1</accession>